<keyword evidence="9" id="KW-1185">Reference proteome</keyword>
<evidence type="ECO:0000256" key="3">
    <source>
        <dbReference type="ARBA" id="ARBA00023136"/>
    </source>
</evidence>
<dbReference type="GO" id="GO:0009306">
    <property type="term" value="P:protein secretion"/>
    <property type="evidence" value="ECO:0007669"/>
    <property type="project" value="InterPro"/>
</dbReference>
<dbReference type="RefSeq" id="WP_183978753.1">
    <property type="nucleotide sequence ID" value="NZ_JACHEB010000008.1"/>
</dbReference>
<dbReference type="PANTHER" id="PTHR30332:SF24">
    <property type="entry name" value="SECRETIN GSPD-RELATED"/>
    <property type="match status" value="1"/>
</dbReference>
<feature type="compositionally biased region" description="Polar residues" evidence="5">
    <location>
        <begin position="31"/>
        <end position="48"/>
    </location>
</feature>
<dbReference type="SUPFAM" id="SSF48452">
    <property type="entry name" value="TPR-like"/>
    <property type="match status" value="1"/>
</dbReference>
<protein>
    <submittedName>
        <fullName evidence="8">Flp pilus assembly secretin CpaC</fullName>
    </submittedName>
</protein>
<name>A0A9X0QGN2_9BACT</name>
<evidence type="ECO:0000256" key="4">
    <source>
        <dbReference type="RuleBase" id="RU004003"/>
    </source>
</evidence>
<comment type="caution">
    <text evidence="8">The sequence shown here is derived from an EMBL/GenBank/DDBJ whole genome shotgun (WGS) entry which is preliminary data.</text>
</comment>
<evidence type="ECO:0000259" key="7">
    <source>
        <dbReference type="Pfam" id="PF00263"/>
    </source>
</evidence>
<dbReference type="Gene3D" id="1.25.40.10">
    <property type="entry name" value="Tetratricopeptide repeat domain"/>
    <property type="match status" value="1"/>
</dbReference>
<evidence type="ECO:0000256" key="1">
    <source>
        <dbReference type="ARBA" id="ARBA00004370"/>
    </source>
</evidence>
<dbReference type="EMBL" id="JACHEB010000008">
    <property type="protein sequence ID" value="MBB5329849.1"/>
    <property type="molecule type" value="Genomic_DNA"/>
</dbReference>
<dbReference type="PANTHER" id="PTHR30332">
    <property type="entry name" value="PROBABLE GENERAL SECRETION PATHWAY PROTEIN D"/>
    <property type="match status" value="1"/>
</dbReference>
<proteinExistence type="inferred from homology"/>
<gene>
    <name evidence="8" type="ORF">HDF14_003478</name>
</gene>
<dbReference type="Proteomes" id="UP000535182">
    <property type="component" value="Unassembled WGS sequence"/>
</dbReference>
<evidence type="ECO:0000313" key="9">
    <source>
        <dbReference type="Proteomes" id="UP000535182"/>
    </source>
</evidence>
<feature type="region of interest" description="Disordered" evidence="5">
    <location>
        <begin position="31"/>
        <end position="50"/>
    </location>
</feature>
<evidence type="ECO:0000256" key="2">
    <source>
        <dbReference type="ARBA" id="ARBA00022729"/>
    </source>
</evidence>
<feature type="chain" id="PRO_5040773453" evidence="6">
    <location>
        <begin position="31"/>
        <end position="636"/>
    </location>
</feature>
<comment type="subcellular location">
    <subcellularLocation>
        <location evidence="1">Membrane</location>
    </subcellularLocation>
</comment>
<organism evidence="8 9">
    <name type="scientific">Tunturiibacter gelidiferens</name>
    <dbReference type="NCBI Taxonomy" id="3069689"/>
    <lineage>
        <taxon>Bacteria</taxon>
        <taxon>Pseudomonadati</taxon>
        <taxon>Acidobacteriota</taxon>
        <taxon>Terriglobia</taxon>
        <taxon>Terriglobales</taxon>
        <taxon>Acidobacteriaceae</taxon>
        <taxon>Tunturiibacter</taxon>
    </lineage>
</organism>
<comment type="similarity">
    <text evidence="4">Belongs to the bacterial secretin family.</text>
</comment>
<dbReference type="AlphaFoldDB" id="A0A9X0QGN2"/>
<sequence>MKPAFQPRAFTIAKFTVALVVGTVSIAAVAQTNPGPNANATSEASPKQNPRAAEDAYLSGARLLDHNDLTGAELKFRRAVELNSSNRDYALALSLTHERHVTELIQQAGKARLLGQHEKAETLLAEARLLDPENGIVGPRVDNGELPRAFHPEIEPWIREDPAITGPVTLGPNPGQKSFHLHSDEQDVIRQVLSSYGISPTFDESVPKDDLRFNLDESSYQQAVPVLLDITHLFAVPMDAKTVFIAKDTPENRQRLERQLQETIYIPGMTNEEMDSFGTLIKNIFDIKQVTVGKSSGTLVIRAPQETLTYVNLTLADLIDGGSEVLIDLQLYSVDTTKQRNIGAQLPQQAGIYNVNSAAQNIVSSNQDLVNQAIAQGLVPAGASNITIALALIASGLVQSTLLSNTVGFFGGGLTATGVTVNQFAAFNLSLSSSDTRALNDVQIRVGDRQTATFRIGERYPITTATYSTGIGNSSIPPNATVNGVPISNLLNSSAGTTATIPQIQYEDLGLTLKATPTVQKSGAVKMHIDLKIEALNGASLNNIPVLNNEEFASDVTLDDGDTALVVSSLTKSESASLSGYPVLSELPGFQTATATRLTETDSSDLLLLVTPHITRRRSNITVGPRIAINLPEPPG</sequence>
<accession>A0A9X0QGN2</accession>
<reference evidence="8 9" key="1">
    <citation type="submission" date="2020-08" db="EMBL/GenBank/DDBJ databases">
        <title>Genomic Encyclopedia of Type Strains, Phase IV (KMG-V): Genome sequencing to study the core and pangenomes of soil and plant-associated prokaryotes.</title>
        <authorList>
            <person name="Whitman W."/>
        </authorList>
    </citation>
    <scope>NUCLEOTIDE SEQUENCE [LARGE SCALE GENOMIC DNA]</scope>
    <source>
        <strain evidence="8 9">X5P2</strain>
    </source>
</reference>
<dbReference type="GO" id="GO:0016020">
    <property type="term" value="C:membrane"/>
    <property type="evidence" value="ECO:0007669"/>
    <property type="project" value="UniProtKB-SubCell"/>
</dbReference>
<keyword evidence="2 6" id="KW-0732">Signal</keyword>
<evidence type="ECO:0000256" key="6">
    <source>
        <dbReference type="SAM" id="SignalP"/>
    </source>
</evidence>
<dbReference type="InterPro" id="IPR011990">
    <property type="entry name" value="TPR-like_helical_dom_sf"/>
</dbReference>
<dbReference type="GO" id="GO:0015627">
    <property type="term" value="C:type II protein secretion system complex"/>
    <property type="evidence" value="ECO:0007669"/>
    <property type="project" value="TreeGrafter"/>
</dbReference>
<dbReference type="InterPro" id="IPR050810">
    <property type="entry name" value="Bact_Secretion_Sys_Channel"/>
</dbReference>
<feature type="signal peptide" evidence="6">
    <location>
        <begin position="1"/>
        <end position="30"/>
    </location>
</feature>
<evidence type="ECO:0000313" key="8">
    <source>
        <dbReference type="EMBL" id="MBB5329849.1"/>
    </source>
</evidence>
<evidence type="ECO:0000256" key="5">
    <source>
        <dbReference type="SAM" id="MobiDB-lite"/>
    </source>
</evidence>
<dbReference type="Pfam" id="PF00263">
    <property type="entry name" value="Secretin"/>
    <property type="match status" value="1"/>
</dbReference>
<feature type="domain" description="Type II/III secretion system secretin-like" evidence="7">
    <location>
        <begin position="433"/>
        <end position="615"/>
    </location>
</feature>
<keyword evidence="3" id="KW-0472">Membrane</keyword>
<dbReference type="InterPro" id="IPR004846">
    <property type="entry name" value="T2SS/T3SS_dom"/>
</dbReference>